<dbReference type="Gene3D" id="2.60.40.10">
    <property type="entry name" value="Immunoglobulins"/>
    <property type="match status" value="1"/>
</dbReference>
<feature type="compositionally biased region" description="Low complexity" evidence="1">
    <location>
        <begin position="445"/>
        <end position="463"/>
    </location>
</feature>
<accession>A0A812KID6</accession>
<sequence length="644" mass="70210">MAAMASAMDVIFHVDCSSTEPGEQVFIVASCKELGAWDPAEALPCFTSSATFPRWTSTAVKLPIGSRTEFKVLIRGHRGNRWEHGQNRQLQVELPVGVEATKMVSLTYGQQGVKDAEDAAESEPPTLPMLLGQPIKAAVPCDLGSKAALPSEGNLEAAGACGSAAKEAPAPQEGRFQLLPKMGSVIMACGPNGEEPAIKAAGRLCAVEPAWPGGQGHGSAVVRVVAFCGVYFLNASAEAKRCLQQFVSKTFICGSAEDGSRGPRVARLFHARLARPGTFQMTTPEATAAAGPRPGEVLAFLSAIGFARLQDDLLGKLIACVQKQWQQLRHQAELTSDRGSSKRSHEDLEDIKPPAKQQRHPRSIFMRCSAGAMPGIPSPVKKDFVSQLRDDHPEDAEDLGEALQVLRQQKINSLERLAKLTDGQWQRLNIPLGIESLLKEEAEAALASSTGEESAPLASEASAKTAPERLERLVDEVQLEEELVSESGLYRRGAGRVKMEASRESDGRRSAQRAEPGMLGDMELTPPHNLPELWRELLEDTLPPDKRELLQASWDRAASDSERYMLFLEYSSYLRKQEVSEEDKAETRKQLEPLLKQYGLHEAQESDSPGSAIWFMLVALVMVIAAVIWYSYAHAETEIEAQSL</sequence>
<protein>
    <submittedName>
        <fullName evidence="4">Cgt protein</fullName>
    </submittedName>
</protein>
<dbReference type="PANTHER" id="PTHR15048">
    <property type="entry name" value="STARCH-BINDING DOMAIN-CONTAINING PROTEIN 1"/>
    <property type="match status" value="1"/>
</dbReference>
<dbReference type="Proteomes" id="UP000604046">
    <property type="component" value="Unassembled WGS sequence"/>
</dbReference>
<dbReference type="GO" id="GO:0016020">
    <property type="term" value="C:membrane"/>
    <property type="evidence" value="ECO:0007669"/>
    <property type="project" value="TreeGrafter"/>
</dbReference>
<keyword evidence="2" id="KW-0472">Membrane</keyword>
<feature type="compositionally biased region" description="Basic and acidic residues" evidence="1">
    <location>
        <begin position="332"/>
        <end position="353"/>
    </location>
</feature>
<evidence type="ECO:0000256" key="1">
    <source>
        <dbReference type="SAM" id="MobiDB-lite"/>
    </source>
</evidence>
<feature type="region of interest" description="Disordered" evidence="1">
    <location>
        <begin position="445"/>
        <end position="466"/>
    </location>
</feature>
<dbReference type="InterPro" id="IPR013784">
    <property type="entry name" value="Carb-bd-like_fold"/>
</dbReference>
<name>A0A812KID6_9DINO</name>
<dbReference type="Pfam" id="PF00686">
    <property type="entry name" value="CBM_20"/>
    <property type="match status" value="1"/>
</dbReference>
<keyword evidence="2" id="KW-0812">Transmembrane</keyword>
<dbReference type="EMBL" id="CAJNDS010000680">
    <property type="protein sequence ID" value="CAE7227782.1"/>
    <property type="molecule type" value="Genomic_DNA"/>
</dbReference>
<dbReference type="PROSITE" id="PS51166">
    <property type="entry name" value="CBM20"/>
    <property type="match status" value="1"/>
</dbReference>
<dbReference type="CDD" id="cd05467">
    <property type="entry name" value="CBM20"/>
    <property type="match status" value="1"/>
</dbReference>
<keyword evidence="2" id="KW-1133">Transmembrane helix</keyword>
<feature type="region of interest" description="Disordered" evidence="1">
    <location>
        <begin position="496"/>
        <end position="526"/>
    </location>
</feature>
<dbReference type="GO" id="GO:2001070">
    <property type="term" value="F:starch binding"/>
    <property type="evidence" value="ECO:0007669"/>
    <property type="project" value="InterPro"/>
</dbReference>
<keyword evidence="5" id="KW-1185">Reference proteome</keyword>
<evidence type="ECO:0000313" key="5">
    <source>
        <dbReference type="Proteomes" id="UP000604046"/>
    </source>
</evidence>
<feature type="transmembrane region" description="Helical" evidence="2">
    <location>
        <begin position="612"/>
        <end position="632"/>
    </location>
</feature>
<dbReference type="SUPFAM" id="SSF49452">
    <property type="entry name" value="Starch-binding domain-like"/>
    <property type="match status" value="1"/>
</dbReference>
<dbReference type="InterPro" id="IPR002044">
    <property type="entry name" value="CBM20"/>
</dbReference>
<gene>
    <name evidence="4" type="primary">cgt</name>
    <name evidence="4" type="ORF">SNAT2548_LOCUS9017</name>
</gene>
<feature type="compositionally biased region" description="Basic and acidic residues" evidence="1">
    <location>
        <begin position="497"/>
        <end position="509"/>
    </location>
</feature>
<comment type="caution">
    <text evidence="4">The sequence shown here is derived from an EMBL/GenBank/DDBJ whole genome shotgun (WGS) entry which is preliminary data.</text>
</comment>
<evidence type="ECO:0000259" key="3">
    <source>
        <dbReference type="PROSITE" id="PS51166"/>
    </source>
</evidence>
<evidence type="ECO:0000256" key="2">
    <source>
        <dbReference type="SAM" id="Phobius"/>
    </source>
</evidence>
<dbReference type="InterPro" id="IPR013783">
    <property type="entry name" value="Ig-like_fold"/>
</dbReference>
<dbReference type="PANTHER" id="PTHR15048:SF0">
    <property type="entry name" value="STARCH-BINDING DOMAIN-CONTAINING PROTEIN 1"/>
    <property type="match status" value="1"/>
</dbReference>
<dbReference type="OrthoDB" id="6123450at2759"/>
<organism evidence="4 5">
    <name type="scientific">Symbiodinium natans</name>
    <dbReference type="NCBI Taxonomy" id="878477"/>
    <lineage>
        <taxon>Eukaryota</taxon>
        <taxon>Sar</taxon>
        <taxon>Alveolata</taxon>
        <taxon>Dinophyceae</taxon>
        <taxon>Suessiales</taxon>
        <taxon>Symbiodiniaceae</taxon>
        <taxon>Symbiodinium</taxon>
    </lineage>
</organism>
<feature type="region of interest" description="Disordered" evidence="1">
    <location>
        <begin position="332"/>
        <end position="361"/>
    </location>
</feature>
<proteinExistence type="predicted"/>
<feature type="domain" description="CBM20" evidence="3">
    <location>
        <begin position="2"/>
        <end position="110"/>
    </location>
</feature>
<reference evidence="4" key="1">
    <citation type="submission" date="2021-02" db="EMBL/GenBank/DDBJ databases">
        <authorList>
            <person name="Dougan E. K."/>
            <person name="Rhodes N."/>
            <person name="Thang M."/>
            <person name="Chan C."/>
        </authorList>
    </citation>
    <scope>NUCLEOTIDE SEQUENCE</scope>
</reference>
<evidence type="ECO:0000313" key="4">
    <source>
        <dbReference type="EMBL" id="CAE7227782.1"/>
    </source>
</evidence>
<dbReference type="SMART" id="SM01065">
    <property type="entry name" value="CBM_2"/>
    <property type="match status" value="1"/>
</dbReference>
<dbReference type="AlphaFoldDB" id="A0A812KID6"/>